<sequence length="359" mass="38233">MSEVFVCAGCDAVLTAPVSRVALPVHARSSFGHDLLPVLMESGTYAVDREPAGPPWRLWDEVGPERAAARGVYAPVHSLPYGPAGAIVIAPGDCRGTALIPGRTEGYCCGLTGADGPNLACERCGREVATLQDDCSLWRAVRFLEHAVRRRPSGTAHPVPDEPTPLYDRPGTPPVHPTGNWDPCWEIAAGAALAHLLAASGGGPVALPRGLLTDMFGRVLGAFLPPPALNAPVKRVALAGPDLPAPDADVAVVPLHPRTGEPCPPPPPDHADTTPATVPLPADIWTYLAFSNNRRLVPAPGTLPVEALRDDPLPPHPWLPFRPDPHSFLATLARLPAVRRPWLRAIHDRVRAKPYESPF</sequence>
<reference evidence="2 3" key="1">
    <citation type="journal article" date="2019" name="Microb. Cell Fact.">
        <title>Exploring novel herbicidin analogues by transcriptional regulator overexpression and MS/MS molecular networking.</title>
        <authorList>
            <person name="Shi Y."/>
            <person name="Gu R."/>
            <person name="Li Y."/>
            <person name="Wang X."/>
            <person name="Ren W."/>
            <person name="Li X."/>
            <person name="Wang L."/>
            <person name="Xie Y."/>
            <person name="Hong B."/>
        </authorList>
    </citation>
    <scope>NUCLEOTIDE SEQUENCE [LARGE SCALE GENOMIC DNA]</scope>
    <source>
        <strain evidence="2 3">US-43</strain>
    </source>
</reference>
<dbReference type="EMBL" id="VOKX01000010">
    <property type="protein sequence ID" value="KAB7849176.1"/>
    <property type="molecule type" value="Genomic_DNA"/>
</dbReference>
<dbReference type="RefSeq" id="WP_152262852.1">
    <property type="nucleotide sequence ID" value="NZ_VOKX01000010.1"/>
</dbReference>
<keyword evidence="3" id="KW-1185">Reference proteome</keyword>
<dbReference type="AlphaFoldDB" id="A0A5N5WD88"/>
<gene>
    <name evidence="2" type="ORF">FRZ00_07035</name>
</gene>
<organism evidence="2 3">
    <name type="scientific">Streptomyces mobaraensis</name>
    <name type="common">Streptoverticillium mobaraense</name>
    <dbReference type="NCBI Taxonomy" id="35621"/>
    <lineage>
        <taxon>Bacteria</taxon>
        <taxon>Bacillati</taxon>
        <taxon>Actinomycetota</taxon>
        <taxon>Actinomycetes</taxon>
        <taxon>Kitasatosporales</taxon>
        <taxon>Streptomycetaceae</taxon>
        <taxon>Streptomyces</taxon>
    </lineage>
</organism>
<dbReference type="OrthoDB" id="3280727at2"/>
<accession>A0A5N5WD88</accession>
<feature type="region of interest" description="Disordered" evidence="1">
    <location>
        <begin position="151"/>
        <end position="178"/>
    </location>
</feature>
<evidence type="ECO:0000313" key="3">
    <source>
        <dbReference type="Proteomes" id="UP000327000"/>
    </source>
</evidence>
<name>A0A5N5WD88_STRMB</name>
<proteinExistence type="predicted"/>
<evidence type="ECO:0000313" key="2">
    <source>
        <dbReference type="EMBL" id="KAB7849176.1"/>
    </source>
</evidence>
<evidence type="ECO:0000256" key="1">
    <source>
        <dbReference type="SAM" id="MobiDB-lite"/>
    </source>
</evidence>
<protein>
    <submittedName>
        <fullName evidence="2">Uncharacterized protein</fullName>
    </submittedName>
</protein>
<comment type="caution">
    <text evidence="2">The sequence shown here is derived from an EMBL/GenBank/DDBJ whole genome shotgun (WGS) entry which is preliminary data.</text>
</comment>
<dbReference type="Proteomes" id="UP000327000">
    <property type="component" value="Unassembled WGS sequence"/>
</dbReference>